<dbReference type="OrthoDB" id="5400098at2759"/>
<protein>
    <submittedName>
        <fullName evidence="2">Uncharacterized protein</fullName>
    </submittedName>
</protein>
<keyword evidence="3" id="KW-1185">Reference proteome</keyword>
<feature type="compositionally biased region" description="Polar residues" evidence="1">
    <location>
        <begin position="88"/>
        <end position="98"/>
    </location>
</feature>
<evidence type="ECO:0000256" key="1">
    <source>
        <dbReference type="SAM" id="MobiDB-lite"/>
    </source>
</evidence>
<comment type="caution">
    <text evidence="2">The sequence shown here is derived from an EMBL/GenBank/DDBJ whole genome shotgun (WGS) entry which is preliminary data.</text>
</comment>
<dbReference type="STRING" id="1658174.A0A1J9Q3I1"/>
<reference evidence="2 3" key="1">
    <citation type="submission" date="2015-08" db="EMBL/GenBank/DDBJ databases">
        <title>Emmonsia species relationships and genome sequence.</title>
        <authorList>
            <person name="Cuomo C.A."/>
            <person name="Schwartz I.S."/>
            <person name="Kenyon C."/>
            <person name="De Hoog G.S."/>
            <person name="Govender N.P."/>
            <person name="Botha A."/>
            <person name="Moreno L."/>
            <person name="De Vries M."/>
            <person name="Munoz J.F."/>
            <person name="Stielow J.B."/>
        </authorList>
    </citation>
    <scope>NUCLEOTIDE SEQUENCE [LARGE SCALE GENOMIC DNA]</scope>
    <source>
        <strain evidence="2 3">EI222</strain>
    </source>
</reference>
<dbReference type="VEuPathDB" id="FungiDB:ACJ73_10130"/>
<dbReference type="Proteomes" id="UP000242791">
    <property type="component" value="Unassembled WGS sequence"/>
</dbReference>
<evidence type="ECO:0000313" key="2">
    <source>
        <dbReference type="EMBL" id="OJD09717.1"/>
    </source>
</evidence>
<evidence type="ECO:0000313" key="3">
    <source>
        <dbReference type="Proteomes" id="UP000242791"/>
    </source>
</evidence>
<gene>
    <name evidence="2" type="ORF">ACJ73_10130</name>
</gene>
<feature type="region of interest" description="Disordered" evidence="1">
    <location>
        <begin position="76"/>
        <end position="99"/>
    </location>
</feature>
<organism evidence="2 3">
    <name type="scientific">Blastomyces percursus</name>
    <dbReference type="NCBI Taxonomy" id="1658174"/>
    <lineage>
        <taxon>Eukaryota</taxon>
        <taxon>Fungi</taxon>
        <taxon>Dikarya</taxon>
        <taxon>Ascomycota</taxon>
        <taxon>Pezizomycotina</taxon>
        <taxon>Eurotiomycetes</taxon>
        <taxon>Eurotiomycetidae</taxon>
        <taxon>Onygenales</taxon>
        <taxon>Ajellomycetaceae</taxon>
        <taxon>Blastomyces</taxon>
    </lineage>
</organism>
<name>A0A1J9Q3I1_9EURO</name>
<dbReference type="EMBL" id="LGTZ01003403">
    <property type="protein sequence ID" value="OJD09717.1"/>
    <property type="molecule type" value="Genomic_DNA"/>
</dbReference>
<proteinExistence type="predicted"/>
<sequence>MYSFSRPDLLRRHVQACHLRYLDPDALLWCPHPSCPDVVDGVKDFQGHALLVHNAGQTRKATPRQRTITGAIESRDHMEIDNDLASEQDGNATSQQWHESCDKGDIKIRIIKETA</sequence>
<dbReference type="AlphaFoldDB" id="A0A1J9Q3I1"/>
<accession>A0A1J9Q3I1</accession>